<protein>
    <submittedName>
        <fullName evidence="2">Uncharacterized protein</fullName>
    </submittedName>
</protein>
<comment type="caution">
    <text evidence="2">The sequence shown here is derived from an EMBL/GenBank/DDBJ whole genome shotgun (WGS) entry which is preliminary data.</text>
</comment>
<dbReference type="Proteomes" id="UP001465976">
    <property type="component" value="Unassembled WGS sequence"/>
</dbReference>
<accession>A0ABR3ELF6</accession>
<dbReference type="EMBL" id="JBAHYK010003253">
    <property type="protein sequence ID" value="KAL0563719.1"/>
    <property type="molecule type" value="Genomic_DNA"/>
</dbReference>
<keyword evidence="3" id="KW-1185">Reference proteome</keyword>
<sequence>MASALNRAFTFNLSHHEGALLMLPQGGTLTILERIDEFKSRIQRYWRQWYAFADDQRDLDDQQVLYVVTGVERCSMWAMAVWDSMSSYIFDNPGSLELSVDESSGSCRWRFPPARCVARSSGTSLPSDNDALKQSVFVRGFWINRSGDINSTPPPLRSGGHRDRQDPENEGNTDHDEDNGGYKHLRPSGHGSSASNSLCPNQPPATDSGHSESPGATTDSTVSPVGLQIDELDLCISASHLNRVRFQAGHLYFSDSSLLVLQDDNPCQTINKFALALISKAHPALLDAGCIAFSHDEDWMSVMEDVRMHLISGDL</sequence>
<feature type="compositionally biased region" description="Polar residues" evidence="1">
    <location>
        <begin position="214"/>
        <end position="223"/>
    </location>
</feature>
<name>A0ABR3ELF6_9AGAR</name>
<evidence type="ECO:0000313" key="2">
    <source>
        <dbReference type="EMBL" id="KAL0563719.1"/>
    </source>
</evidence>
<gene>
    <name evidence="2" type="ORF">V5O48_018344</name>
</gene>
<organism evidence="2 3">
    <name type="scientific">Marasmius crinis-equi</name>
    <dbReference type="NCBI Taxonomy" id="585013"/>
    <lineage>
        <taxon>Eukaryota</taxon>
        <taxon>Fungi</taxon>
        <taxon>Dikarya</taxon>
        <taxon>Basidiomycota</taxon>
        <taxon>Agaricomycotina</taxon>
        <taxon>Agaricomycetes</taxon>
        <taxon>Agaricomycetidae</taxon>
        <taxon>Agaricales</taxon>
        <taxon>Marasmiineae</taxon>
        <taxon>Marasmiaceae</taxon>
        <taxon>Marasmius</taxon>
    </lineage>
</organism>
<evidence type="ECO:0000256" key="1">
    <source>
        <dbReference type="SAM" id="MobiDB-lite"/>
    </source>
</evidence>
<feature type="region of interest" description="Disordered" evidence="1">
    <location>
        <begin position="148"/>
        <end position="223"/>
    </location>
</feature>
<reference evidence="2 3" key="1">
    <citation type="submission" date="2024-02" db="EMBL/GenBank/DDBJ databases">
        <title>A draft genome for the cacao thread blight pathogen Marasmius crinis-equi.</title>
        <authorList>
            <person name="Cohen S.P."/>
            <person name="Baruah I.K."/>
            <person name="Amoako-Attah I."/>
            <person name="Bukari Y."/>
            <person name="Meinhardt L.W."/>
            <person name="Bailey B.A."/>
        </authorList>
    </citation>
    <scope>NUCLEOTIDE SEQUENCE [LARGE SCALE GENOMIC DNA]</scope>
    <source>
        <strain evidence="2 3">GH-76</strain>
    </source>
</reference>
<evidence type="ECO:0000313" key="3">
    <source>
        <dbReference type="Proteomes" id="UP001465976"/>
    </source>
</evidence>
<feature type="compositionally biased region" description="Polar residues" evidence="1">
    <location>
        <begin position="190"/>
        <end position="200"/>
    </location>
</feature>
<feature type="compositionally biased region" description="Basic and acidic residues" evidence="1">
    <location>
        <begin position="160"/>
        <end position="181"/>
    </location>
</feature>
<proteinExistence type="predicted"/>